<name>A0A6A3VRQ0_9STRA</name>
<evidence type="ECO:0000313" key="7">
    <source>
        <dbReference type="Proteomes" id="UP000437068"/>
    </source>
</evidence>
<evidence type="ECO:0000313" key="5">
    <source>
        <dbReference type="EMBL" id="KAE9276708.1"/>
    </source>
</evidence>
<dbReference type="Proteomes" id="UP000488956">
    <property type="component" value="Unassembled WGS sequence"/>
</dbReference>
<evidence type="ECO:0000313" key="10">
    <source>
        <dbReference type="Proteomes" id="UP000488956"/>
    </source>
</evidence>
<accession>A0A6A3VRQ0</accession>
<evidence type="ECO:0000313" key="2">
    <source>
        <dbReference type="EMBL" id="KAE9070350.1"/>
    </source>
</evidence>
<evidence type="ECO:0000313" key="3">
    <source>
        <dbReference type="EMBL" id="KAE9172268.1"/>
    </source>
</evidence>
<evidence type="ECO:0000313" key="9">
    <source>
        <dbReference type="Proteomes" id="UP000460718"/>
    </source>
</evidence>
<proteinExistence type="predicted"/>
<dbReference type="Proteomes" id="UP000437068">
    <property type="component" value="Unassembled WGS sequence"/>
</dbReference>
<evidence type="ECO:0000313" key="1">
    <source>
        <dbReference type="EMBL" id="KAE9017674.1"/>
    </source>
</evidence>
<dbReference type="EMBL" id="QXGB01003182">
    <property type="protein sequence ID" value="KAE9172268.1"/>
    <property type="molecule type" value="Genomic_DNA"/>
</dbReference>
<protein>
    <submittedName>
        <fullName evidence="3">Uncharacterized protein</fullName>
    </submittedName>
</protein>
<dbReference type="AlphaFoldDB" id="A0A6A3VRQ0"/>
<dbReference type="EMBL" id="QXGE01003161">
    <property type="protein sequence ID" value="KAE9276708.1"/>
    <property type="molecule type" value="Genomic_DNA"/>
</dbReference>
<dbReference type="Proteomes" id="UP000433483">
    <property type="component" value="Unassembled WGS sequence"/>
</dbReference>
<dbReference type="Proteomes" id="UP000440367">
    <property type="component" value="Unassembled WGS sequence"/>
</dbReference>
<dbReference type="Proteomes" id="UP000460718">
    <property type="component" value="Unassembled WGS sequence"/>
</dbReference>
<gene>
    <name evidence="5" type="ORF">PF001_g25999</name>
    <name evidence="4" type="ORF">PF002_g27498</name>
    <name evidence="3" type="ORF">PF005_g26785</name>
    <name evidence="2" type="ORF">PF010_g26315</name>
    <name evidence="1" type="ORF">PF011_g6579</name>
</gene>
<evidence type="ECO:0000313" key="8">
    <source>
        <dbReference type="Proteomes" id="UP000440367"/>
    </source>
</evidence>
<keyword evidence="6" id="KW-1185">Reference proteome</keyword>
<organism evidence="3 6">
    <name type="scientific">Phytophthora fragariae</name>
    <dbReference type="NCBI Taxonomy" id="53985"/>
    <lineage>
        <taxon>Eukaryota</taxon>
        <taxon>Sar</taxon>
        <taxon>Stramenopiles</taxon>
        <taxon>Oomycota</taxon>
        <taxon>Peronosporomycetes</taxon>
        <taxon>Peronosporales</taxon>
        <taxon>Peronosporaceae</taxon>
        <taxon>Phytophthora</taxon>
    </lineage>
</organism>
<dbReference type="EMBL" id="QXFX01003226">
    <property type="protein sequence ID" value="KAE9070350.1"/>
    <property type="molecule type" value="Genomic_DNA"/>
</dbReference>
<reference evidence="6 7" key="1">
    <citation type="submission" date="2018-08" db="EMBL/GenBank/DDBJ databases">
        <title>Genomic investigation of the strawberry pathogen Phytophthora fragariae indicates pathogenicity is determined by transcriptional variation in three key races.</title>
        <authorList>
            <person name="Adams T.M."/>
            <person name="Armitage A.D."/>
            <person name="Sobczyk M.K."/>
            <person name="Bates H.J."/>
            <person name="Dunwell J.M."/>
            <person name="Nellist C.F."/>
            <person name="Harrison R.J."/>
        </authorList>
    </citation>
    <scope>NUCLEOTIDE SEQUENCE [LARGE SCALE GENOMIC DNA]</scope>
    <source>
        <strain evidence="5 7">A4</strain>
        <strain evidence="4 8">BC-1</strain>
        <strain evidence="3 6">NOV-27</strain>
        <strain evidence="2 10">ONT-3</strain>
        <strain evidence="1 9">SCRP245</strain>
    </source>
</reference>
<sequence>MTAAGVPVAFGSDYNLDAHCLSLSLTMNTAR</sequence>
<dbReference type="EMBL" id="QXFW01000280">
    <property type="protein sequence ID" value="KAE9017674.1"/>
    <property type="molecule type" value="Genomic_DNA"/>
</dbReference>
<evidence type="ECO:0000313" key="4">
    <source>
        <dbReference type="EMBL" id="KAE9180661.1"/>
    </source>
</evidence>
<dbReference type="EMBL" id="QXGD01003107">
    <property type="protein sequence ID" value="KAE9180661.1"/>
    <property type="molecule type" value="Genomic_DNA"/>
</dbReference>
<comment type="caution">
    <text evidence="3">The sequence shown here is derived from an EMBL/GenBank/DDBJ whole genome shotgun (WGS) entry which is preliminary data.</text>
</comment>
<evidence type="ECO:0000313" key="6">
    <source>
        <dbReference type="Proteomes" id="UP000433483"/>
    </source>
</evidence>